<evidence type="ECO:0000259" key="1">
    <source>
        <dbReference type="Pfam" id="PF18738"/>
    </source>
</evidence>
<dbReference type="EMBL" id="UYJE01004035">
    <property type="protein sequence ID" value="VDI24413.1"/>
    <property type="molecule type" value="Genomic_DNA"/>
</dbReference>
<reference evidence="2" key="1">
    <citation type="submission" date="2018-11" db="EMBL/GenBank/DDBJ databases">
        <authorList>
            <person name="Alioto T."/>
            <person name="Alioto T."/>
        </authorList>
    </citation>
    <scope>NUCLEOTIDE SEQUENCE</scope>
</reference>
<dbReference type="Pfam" id="PF18738">
    <property type="entry name" value="HEPN_DZIP3"/>
    <property type="match status" value="1"/>
</dbReference>
<keyword evidence="3" id="KW-1185">Reference proteome</keyword>
<proteinExistence type="predicted"/>
<protein>
    <recommendedName>
        <fullName evidence="1">DZIP3-like HEPN domain-containing protein</fullName>
    </recommendedName>
</protein>
<feature type="domain" description="DZIP3-like HEPN" evidence="1">
    <location>
        <begin position="35"/>
        <end position="169"/>
    </location>
</feature>
<name>A0A8B6DVT1_MYTGA</name>
<sequence>MDQSQQNYLRIVAVLCGPGQNAVRCYFDKCFPPNLLNTQLSSVLRKRLEALKQKKVLSNAQWDILFPVNGSASSAVFDVALMTVLLRHFHIKKEPIDGYDKLPVDQEQTPADDLARIKYYRNIIAHSTDGVIDDTRYEETWKSLCEVVNRLGDANLKNECELLGRADLNMAYKSQCEKLSRNITTIELRQEISSENN</sequence>
<accession>A0A8B6DVT1</accession>
<evidence type="ECO:0000313" key="2">
    <source>
        <dbReference type="EMBL" id="VDI24413.1"/>
    </source>
</evidence>
<dbReference type="InterPro" id="IPR041249">
    <property type="entry name" value="HEPN_DZIP3"/>
</dbReference>
<gene>
    <name evidence="2" type="ORF">MGAL_10B074111</name>
</gene>
<comment type="caution">
    <text evidence="2">The sequence shown here is derived from an EMBL/GenBank/DDBJ whole genome shotgun (WGS) entry which is preliminary data.</text>
</comment>
<organism evidence="2 3">
    <name type="scientific">Mytilus galloprovincialis</name>
    <name type="common">Mediterranean mussel</name>
    <dbReference type="NCBI Taxonomy" id="29158"/>
    <lineage>
        <taxon>Eukaryota</taxon>
        <taxon>Metazoa</taxon>
        <taxon>Spiralia</taxon>
        <taxon>Lophotrochozoa</taxon>
        <taxon>Mollusca</taxon>
        <taxon>Bivalvia</taxon>
        <taxon>Autobranchia</taxon>
        <taxon>Pteriomorphia</taxon>
        <taxon>Mytilida</taxon>
        <taxon>Mytiloidea</taxon>
        <taxon>Mytilidae</taxon>
        <taxon>Mytilinae</taxon>
        <taxon>Mytilus</taxon>
    </lineage>
</organism>
<dbReference type="OrthoDB" id="6062647at2759"/>
<evidence type="ECO:0000313" key="3">
    <source>
        <dbReference type="Proteomes" id="UP000596742"/>
    </source>
</evidence>
<dbReference type="AlphaFoldDB" id="A0A8B6DVT1"/>
<dbReference type="Proteomes" id="UP000596742">
    <property type="component" value="Unassembled WGS sequence"/>
</dbReference>